<dbReference type="AlphaFoldDB" id="A0A0K9XHZ3"/>
<gene>
    <name evidence="2" type="ORF">AC230_10550</name>
</gene>
<dbReference type="PATRIC" id="fig|1678637.3.peg.2274"/>
<reference evidence="3" key="1">
    <citation type="submission" date="2015-07" db="EMBL/GenBank/DDBJ databases">
        <title>Draft genome sequence of Streptomyces sp. CMAA 1322, a bacterium isolated from Caatinga biome, from dry forest semiarid of Brazil.</title>
        <authorList>
            <person name="Santos S.N."/>
            <person name="Gacesa R."/>
            <person name="Taketani R.G."/>
            <person name="Long P.F."/>
            <person name="Melo I.S."/>
        </authorList>
    </citation>
    <scope>NUCLEOTIDE SEQUENCE [LARGE SCALE GENOMIC DNA]</scope>
    <source>
        <strain evidence="3">CMAA 1322</strain>
    </source>
</reference>
<proteinExistence type="predicted"/>
<comment type="caution">
    <text evidence="2">The sequence shown here is derived from an EMBL/GenBank/DDBJ whole genome shotgun (WGS) entry which is preliminary data.</text>
</comment>
<feature type="region of interest" description="Disordered" evidence="1">
    <location>
        <begin position="1"/>
        <end position="130"/>
    </location>
</feature>
<sequence>MLALGHRERPVPAARRMRDLSSRRTAAPRPPYRTARRPVPGGHPRPATDTGPRGPRDARGARGAPPADSAAAAGITSGVTGGINAGITGGISGGINAGITGGKARGDPLSPHRPLPHQQRRAFGRFTSGQ</sequence>
<evidence type="ECO:0000256" key="1">
    <source>
        <dbReference type="SAM" id="MobiDB-lite"/>
    </source>
</evidence>
<dbReference type="EMBL" id="LFXA01000004">
    <property type="protein sequence ID" value="KNB53024.1"/>
    <property type="molecule type" value="Genomic_DNA"/>
</dbReference>
<feature type="compositionally biased region" description="Low complexity" evidence="1">
    <location>
        <begin position="61"/>
        <end position="74"/>
    </location>
</feature>
<organism evidence="2 3">
    <name type="scientific">Streptomyces caatingaensis</name>
    <dbReference type="NCBI Taxonomy" id="1678637"/>
    <lineage>
        <taxon>Bacteria</taxon>
        <taxon>Bacillati</taxon>
        <taxon>Actinomycetota</taxon>
        <taxon>Actinomycetes</taxon>
        <taxon>Kitasatosporales</taxon>
        <taxon>Streptomycetaceae</taxon>
        <taxon>Streptomyces</taxon>
    </lineage>
</organism>
<accession>A0A0K9XHZ3</accession>
<name>A0A0K9XHZ3_9ACTN</name>
<feature type="compositionally biased region" description="Basic and acidic residues" evidence="1">
    <location>
        <begin position="1"/>
        <end position="22"/>
    </location>
</feature>
<evidence type="ECO:0000313" key="2">
    <source>
        <dbReference type="EMBL" id="KNB53024.1"/>
    </source>
</evidence>
<protein>
    <submittedName>
        <fullName evidence="2">Uncharacterized protein</fullName>
    </submittedName>
</protein>
<keyword evidence="3" id="KW-1185">Reference proteome</keyword>
<dbReference type="Proteomes" id="UP000037288">
    <property type="component" value="Unassembled WGS sequence"/>
</dbReference>
<feature type="compositionally biased region" description="Basic residues" evidence="1">
    <location>
        <begin position="114"/>
        <end position="123"/>
    </location>
</feature>
<evidence type="ECO:0000313" key="3">
    <source>
        <dbReference type="Proteomes" id="UP000037288"/>
    </source>
</evidence>
<feature type="compositionally biased region" description="Gly residues" evidence="1">
    <location>
        <begin position="79"/>
        <end position="103"/>
    </location>
</feature>